<comment type="caution">
    <text evidence="1">The sequence shown here is derived from an EMBL/GenBank/DDBJ whole genome shotgun (WGS) entry which is preliminary data.</text>
</comment>
<dbReference type="Proteomes" id="UP000821845">
    <property type="component" value="Chromosome 10"/>
</dbReference>
<dbReference type="EMBL" id="CM023490">
    <property type="protein sequence ID" value="KAH6943680.1"/>
    <property type="molecule type" value="Genomic_DNA"/>
</dbReference>
<reference evidence="1" key="1">
    <citation type="submission" date="2020-05" db="EMBL/GenBank/DDBJ databases">
        <title>Large-scale comparative analyses of tick genomes elucidate their genetic diversity and vector capacities.</title>
        <authorList>
            <person name="Jia N."/>
            <person name="Wang J."/>
            <person name="Shi W."/>
            <person name="Du L."/>
            <person name="Sun Y."/>
            <person name="Zhan W."/>
            <person name="Jiang J."/>
            <person name="Wang Q."/>
            <person name="Zhang B."/>
            <person name="Ji P."/>
            <person name="Sakyi L.B."/>
            <person name="Cui X."/>
            <person name="Yuan T."/>
            <person name="Jiang B."/>
            <person name="Yang W."/>
            <person name="Lam T.T.-Y."/>
            <person name="Chang Q."/>
            <person name="Ding S."/>
            <person name="Wang X."/>
            <person name="Zhu J."/>
            <person name="Ruan X."/>
            <person name="Zhao L."/>
            <person name="Wei J."/>
            <person name="Que T."/>
            <person name="Du C."/>
            <person name="Cheng J."/>
            <person name="Dai P."/>
            <person name="Han X."/>
            <person name="Huang E."/>
            <person name="Gao Y."/>
            <person name="Liu J."/>
            <person name="Shao H."/>
            <person name="Ye R."/>
            <person name="Li L."/>
            <person name="Wei W."/>
            <person name="Wang X."/>
            <person name="Wang C."/>
            <person name="Yang T."/>
            <person name="Huo Q."/>
            <person name="Li W."/>
            <person name="Guo W."/>
            <person name="Chen H."/>
            <person name="Zhou L."/>
            <person name="Ni X."/>
            <person name="Tian J."/>
            <person name="Zhou Y."/>
            <person name="Sheng Y."/>
            <person name="Liu T."/>
            <person name="Pan Y."/>
            <person name="Xia L."/>
            <person name="Li J."/>
            <person name="Zhao F."/>
            <person name="Cao W."/>
        </authorList>
    </citation>
    <scope>NUCLEOTIDE SEQUENCE</scope>
    <source>
        <strain evidence="1">Hyas-2018</strain>
    </source>
</reference>
<evidence type="ECO:0000313" key="1">
    <source>
        <dbReference type="EMBL" id="KAH6943680.1"/>
    </source>
</evidence>
<protein>
    <submittedName>
        <fullName evidence="1">Uncharacterized protein</fullName>
    </submittedName>
</protein>
<gene>
    <name evidence="1" type="ORF">HPB50_025602</name>
</gene>
<proteinExistence type="predicted"/>
<evidence type="ECO:0000313" key="2">
    <source>
        <dbReference type="Proteomes" id="UP000821845"/>
    </source>
</evidence>
<name>A0ACB7TA11_HYAAI</name>
<organism evidence="1 2">
    <name type="scientific">Hyalomma asiaticum</name>
    <name type="common">Tick</name>
    <dbReference type="NCBI Taxonomy" id="266040"/>
    <lineage>
        <taxon>Eukaryota</taxon>
        <taxon>Metazoa</taxon>
        <taxon>Ecdysozoa</taxon>
        <taxon>Arthropoda</taxon>
        <taxon>Chelicerata</taxon>
        <taxon>Arachnida</taxon>
        <taxon>Acari</taxon>
        <taxon>Parasitiformes</taxon>
        <taxon>Ixodida</taxon>
        <taxon>Ixodoidea</taxon>
        <taxon>Ixodidae</taxon>
        <taxon>Hyalomminae</taxon>
        <taxon>Hyalomma</taxon>
    </lineage>
</organism>
<sequence length="130" mass="14921">MNSLHFKNNDLEHSLAGKDMLFKIRPVIDNLIPKFQMLVVDEQIAPFKGRSSLKQYVPSKPHKWGYKISVLCDVPGPVYDFSIYRGTSALFLDYLTLEQALMLCWSFRAPSQVTRTARRKKDAKFGSLPL</sequence>
<keyword evidence="2" id="KW-1185">Reference proteome</keyword>
<accession>A0ACB7TA11</accession>